<dbReference type="Gene3D" id="3.40.50.2300">
    <property type="match status" value="2"/>
</dbReference>
<name>A0A239AJE8_9PSEU</name>
<dbReference type="EMBL" id="FZNW01000043">
    <property type="protein sequence ID" value="SNR95501.1"/>
    <property type="molecule type" value="Genomic_DNA"/>
</dbReference>
<protein>
    <submittedName>
        <fullName evidence="5">Amino acid/amide ABC transporter substrate-binding protein, HAAT family</fullName>
    </submittedName>
</protein>
<dbReference type="InterPro" id="IPR051010">
    <property type="entry name" value="BCAA_transport"/>
</dbReference>
<keyword evidence="2 3" id="KW-0732">Signal</keyword>
<comment type="similarity">
    <text evidence="1">Belongs to the leucine-binding protein family.</text>
</comment>
<evidence type="ECO:0000313" key="6">
    <source>
        <dbReference type="Proteomes" id="UP000198348"/>
    </source>
</evidence>
<dbReference type="InterPro" id="IPR028082">
    <property type="entry name" value="Peripla_BP_I"/>
</dbReference>
<evidence type="ECO:0000256" key="2">
    <source>
        <dbReference type="ARBA" id="ARBA00022729"/>
    </source>
</evidence>
<feature type="domain" description="Leucine-binding protein" evidence="4">
    <location>
        <begin position="41"/>
        <end position="355"/>
    </location>
</feature>
<dbReference type="Proteomes" id="UP000198348">
    <property type="component" value="Unassembled WGS sequence"/>
</dbReference>
<dbReference type="Pfam" id="PF13458">
    <property type="entry name" value="Peripla_BP_6"/>
    <property type="match status" value="1"/>
</dbReference>
<dbReference type="AlphaFoldDB" id="A0A239AJE8"/>
<proteinExistence type="inferred from homology"/>
<dbReference type="RefSeq" id="WP_245818893.1">
    <property type="nucleotide sequence ID" value="NZ_FZNW01000043.1"/>
</dbReference>
<dbReference type="CDD" id="cd06346">
    <property type="entry name" value="PBP1_ABC_ligand_binding-like"/>
    <property type="match status" value="1"/>
</dbReference>
<reference evidence="5 6" key="1">
    <citation type="submission" date="2017-06" db="EMBL/GenBank/DDBJ databases">
        <authorList>
            <person name="Kim H.J."/>
            <person name="Triplett B.A."/>
        </authorList>
    </citation>
    <scope>NUCLEOTIDE SEQUENCE [LARGE SCALE GENOMIC DNA]</scope>
    <source>
        <strain evidence="5 6">DSM 45207</strain>
    </source>
</reference>
<dbReference type="SUPFAM" id="SSF53822">
    <property type="entry name" value="Periplasmic binding protein-like I"/>
    <property type="match status" value="1"/>
</dbReference>
<feature type="chain" id="PRO_5012195842" evidence="3">
    <location>
        <begin position="25"/>
        <end position="421"/>
    </location>
</feature>
<evidence type="ECO:0000256" key="1">
    <source>
        <dbReference type="ARBA" id="ARBA00010062"/>
    </source>
</evidence>
<dbReference type="PANTHER" id="PTHR30483:SF6">
    <property type="entry name" value="PERIPLASMIC BINDING PROTEIN OF ABC TRANSPORTER FOR NATURAL AMINO ACIDS"/>
    <property type="match status" value="1"/>
</dbReference>
<evidence type="ECO:0000259" key="4">
    <source>
        <dbReference type="Pfam" id="PF13458"/>
    </source>
</evidence>
<keyword evidence="6" id="KW-1185">Reference proteome</keyword>
<evidence type="ECO:0000313" key="5">
    <source>
        <dbReference type="EMBL" id="SNR95501.1"/>
    </source>
</evidence>
<sequence>MGLSNGLRMAALVAATALVVTACADDNGDGADTGEDSAEPLELGYVLPETGDLAFLGPPQIEALGFAMQTINDAGGVLDQELPAVVGRDESDQESVASQSADEVLREGVDALIGAASSAKSLAFVDRVMDAGVVQCSGSNTAPTFTDLENGDFYFRTAPSDVMQGPVLADTIVGDGHSRVALAARADDYGRGLLQATENSLEEAGAEVVNTTTYDPRSTNFDPVVSDLTNGDPDAVVIVSFEEGVQVLQGLIEGGFGPDEIGIYGADGLKEENLGELVSSEDPGVLEGMKGTAPAAPEDEQFQEDLQEYAPDLEGFQFSPQVYDCVITIALAAEAAGSTDPADIQQEMVGVTRDGTECTTFEECKGLLSDGDDIDYNGVSGPLDFTENGEPSQSTIGIYEVDEDGTTADVDEETVTMDEAE</sequence>
<feature type="signal peptide" evidence="3">
    <location>
        <begin position="1"/>
        <end position="24"/>
    </location>
</feature>
<gene>
    <name evidence="5" type="ORF">SAMN06265360_1439</name>
</gene>
<accession>A0A239AJE8</accession>
<organism evidence="5 6">
    <name type="scientific">Haloechinothrix alba</name>
    <dbReference type="NCBI Taxonomy" id="664784"/>
    <lineage>
        <taxon>Bacteria</taxon>
        <taxon>Bacillati</taxon>
        <taxon>Actinomycetota</taxon>
        <taxon>Actinomycetes</taxon>
        <taxon>Pseudonocardiales</taxon>
        <taxon>Pseudonocardiaceae</taxon>
        <taxon>Haloechinothrix</taxon>
    </lineage>
</organism>
<evidence type="ECO:0000256" key="3">
    <source>
        <dbReference type="SAM" id="SignalP"/>
    </source>
</evidence>
<dbReference type="InterPro" id="IPR028081">
    <property type="entry name" value="Leu-bd"/>
</dbReference>
<dbReference type="PANTHER" id="PTHR30483">
    <property type="entry name" value="LEUCINE-SPECIFIC-BINDING PROTEIN"/>
    <property type="match status" value="1"/>
</dbReference>